<keyword evidence="2" id="KW-1185">Reference proteome</keyword>
<gene>
    <name evidence="1" type="ORF">H7965_24410</name>
</gene>
<evidence type="ECO:0000313" key="2">
    <source>
        <dbReference type="Proteomes" id="UP000600101"/>
    </source>
</evidence>
<protein>
    <submittedName>
        <fullName evidence="1">Uncharacterized protein</fullName>
    </submittedName>
</protein>
<proteinExistence type="predicted"/>
<dbReference type="AlphaFoldDB" id="A0A9X0R283"/>
<dbReference type="EMBL" id="JACOMF010000054">
    <property type="protein sequence ID" value="MBC4018426.1"/>
    <property type="molecule type" value="Genomic_DNA"/>
</dbReference>
<organism evidence="1 2">
    <name type="scientific">Siccirubricoccus deserti</name>
    <dbReference type="NCBI Taxonomy" id="2013562"/>
    <lineage>
        <taxon>Bacteria</taxon>
        <taxon>Pseudomonadati</taxon>
        <taxon>Pseudomonadota</taxon>
        <taxon>Alphaproteobacteria</taxon>
        <taxon>Acetobacterales</taxon>
        <taxon>Roseomonadaceae</taxon>
        <taxon>Siccirubricoccus</taxon>
    </lineage>
</organism>
<dbReference type="RefSeq" id="WP_186773176.1">
    <property type="nucleotide sequence ID" value="NZ_JACOMF010000054.1"/>
</dbReference>
<comment type="caution">
    <text evidence="1">The sequence shown here is derived from an EMBL/GenBank/DDBJ whole genome shotgun (WGS) entry which is preliminary data.</text>
</comment>
<reference evidence="1" key="1">
    <citation type="submission" date="2020-08" db="EMBL/GenBank/DDBJ databases">
        <authorList>
            <person name="Hu Y."/>
            <person name="Nguyen S.V."/>
            <person name="Li F."/>
            <person name="Fanning S."/>
        </authorList>
    </citation>
    <scope>NUCLEOTIDE SEQUENCE</scope>
    <source>
        <strain evidence="1">SYSU D8009</strain>
    </source>
</reference>
<sequence>MSTATAITDHDEIRRWVEKNNGRPAYVEGTGRGDDPGVLRIDFDERDAKLRELPWGKWFEWLGKRELELLWNKDDLFDKLVSRKY</sequence>
<evidence type="ECO:0000313" key="1">
    <source>
        <dbReference type="EMBL" id="MBC4018426.1"/>
    </source>
</evidence>
<name>A0A9X0R283_9PROT</name>
<dbReference type="Proteomes" id="UP000600101">
    <property type="component" value="Unassembled WGS sequence"/>
</dbReference>
<accession>A0A9X0R283</accession>